<proteinExistence type="predicted"/>
<accession>A0A1D8U052</accession>
<dbReference type="EMBL" id="CP017599">
    <property type="protein sequence ID" value="AOX03076.1"/>
    <property type="molecule type" value="Genomic_DNA"/>
</dbReference>
<name>A0A1D8U052_9CYAN</name>
<protein>
    <submittedName>
        <fullName evidence="1">Uncharacterized protein</fullName>
    </submittedName>
</protein>
<dbReference type="AlphaFoldDB" id="A0A1D8U052"/>
<dbReference type="RefSeq" id="WP_070395468.1">
    <property type="nucleotide sequence ID" value="NZ_CP017599.1"/>
</dbReference>
<reference evidence="2" key="1">
    <citation type="submission" date="2016-10" db="EMBL/GenBank/DDBJ databases">
        <title>Comparative genomics uncovers the prolific and rare metabolic potential of the cyanobacterial genus Moorea.</title>
        <authorList>
            <person name="Leao T."/>
            <person name="Castelao G."/>
            <person name="Korobeynikov A."/>
            <person name="Monroe E.A."/>
            <person name="Podell S."/>
            <person name="Glukhov E."/>
            <person name="Allen E."/>
            <person name="Gerwick W.H."/>
            <person name="Gerwick L."/>
        </authorList>
    </citation>
    <scope>NUCLEOTIDE SEQUENCE [LARGE SCALE GENOMIC DNA]</scope>
    <source>
        <strain evidence="2">PAL-8-15-08-1</strain>
    </source>
</reference>
<gene>
    <name evidence="1" type="ORF">BJP34_29775</name>
</gene>
<dbReference type="KEGG" id="mpro:BJP34_29775"/>
<dbReference type="OrthoDB" id="415530at2"/>
<organism evidence="1 2">
    <name type="scientific">Moorena producens PAL-8-15-08-1</name>
    <dbReference type="NCBI Taxonomy" id="1458985"/>
    <lineage>
        <taxon>Bacteria</taxon>
        <taxon>Bacillati</taxon>
        <taxon>Cyanobacteriota</taxon>
        <taxon>Cyanophyceae</taxon>
        <taxon>Coleofasciculales</taxon>
        <taxon>Coleofasciculaceae</taxon>
        <taxon>Moorena</taxon>
    </lineage>
</organism>
<evidence type="ECO:0000313" key="1">
    <source>
        <dbReference type="EMBL" id="AOX03076.1"/>
    </source>
</evidence>
<sequence>MLKSQFPYIELRSRELASRAVRAIKDWNYNHPEHKWCITNKLISELTGVTPKAIAKVVEGMGIEDYNAMQGLTPVVNRSRKAAVGSISDVVSIADMLGVD</sequence>
<dbReference type="Proteomes" id="UP000177870">
    <property type="component" value="Chromosome"/>
</dbReference>
<evidence type="ECO:0000313" key="2">
    <source>
        <dbReference type="Proteomes" id="UP000177870"/>
    </source>
</evidence>